<evidence type="ECO:0000259" key="8">
    <source>
        <dbReference type="Pfam" id="PF21282"/>
    </source>
</evidence>
<dbReference type="Gene3D" id="1.25.10.10">
    <property type="entry name" value="Leucine-rich Repeat Variant"/>
    <property type="match status" value="3"/>
</dbReference>
<evidence type="ECO:0000259" key="7">
    <source>
        <dbReference type="Pfam" id="PF12859"/>
    </source>
</evidence>
<comment type="similarity">
    <text evidence="1">Belongs to the APC1 family.</text>
</comment>
<evidence type="ECO:0000256" key="3">
    <source>
        <dbReference type="ARBA" id="ARBA00022737"/>
    </source>
</evidence>
<organism evidence="9 10">
    <name type="scientific">Lepraria finkii</name>
    <dbReference type="NCBI Taxonomy" id="1340010"/>
    <lineage>
        <taxon>Eukaryota</taxon>
        <taxon>Fungi</taxon>
        <taxon>Dikarya</taxon>
        <taxon>Ascomycota</taxon>
        <taxon>Pezizomycotina</taxon>
        <taxon>Lecanoromycetes</taxon>
        <taxon>OSLEUM clade</taxon>
        <taxon>Lecanoromycetidae</taxon>
        <taxon>Lecanorales</taxon>
        <taxon>Lecanorineae</taxon>
        <taxon>Stereocaulaceae</taxon>
        <taxon>Lepraria</taxon>
    </lineage>
</organism>
<sequence>MASVTSLGAHKPSALPFLVAEGILPQDPPESAYKWKTIEGQLHGDNVEDEELVTTKFCVVWSRGGVIQRIFRFDVEGEPITQAVFTYFPTQASGSPGEKDGFSPSQAKARGRATENAANGELKVGKQRATSSKSRRGPDSNTPSSKGEIPQDGISAVDLGDDKVPSGRALVVILKTKAHTFVLSKTSHIVHLPFEVDTVFPSIHGILLQRKLPEQTAIAATPQLPSVPSNSFAFSQRAASSPDQSQSSQTLANVSTAQDPDSPFLPLLKDLLQRSTQSPEVELPRLFCLTDPLAEIGTVATRTDNNRTPKHRRQRKSAFGNLDSKERLLYVSPHDELAQPALGLSARGPLTLAVTENEDTGVLNVWIVDYIHHGSSRATQQQSRSTASGTVSRRRSSCAPGMGPGTTTPTATGAASGRESFGIGRSRRHVSNDPTLEEGSTNDYDELLYPAFGNPAVATKSSRRVSGLLARADLSTNNERTTFTELAGNKGRRKDASIGGYGARLSVGPEAGVKSMKSQALQGMRTSLDSVSIYNSALEHMEDDIDDIHDLCSLGDPSLHDAARGLRTEVMFNKVYSMPNEGRTLHLPMNGASNPNREIITIKSPKAGLGDASGDAAIIMCLIDRLARELLVLQINVQFSNSSNQAPTSYAASGATFDGYRARVSGTTRQSGIIDACKVGDGVCSRIIVLGKSSDGVGELSLKAPWSSSRRIELPSSLFLHNRYQINDHNILPQRREGGLKRVLSQGPKALIALQHGDRRGRVDVVDSGGNKHRLQILFRPRDPLVRRIIKVAESILPASEVDAEAILRGWWDSMSWLQARSEDETDVEWTALLVVLFSMGSRFHGERHAEATTRQKKRKGGLLRSSSGANTDLESWEAMLSHEGSFSSTSPGWMHGGAWEWTVKENVSIHPSPSQRSRLSNSSIPPTIAAVPVPKKSSYLLHCISLARDFVKSPIGQAANSEHGYLPTASARDPDFRRTALASILVGLHLLREEFKLDVFAAEALHHLTPALAQIGTWLGWEAWSCKESSYYMLESIDMESWLFEESVITGSKVPAQPFSPPYILHLIETTNLTVNPTPIISLLDLASSPEAGSDSKISADASARLLLELTPRTVAITSLLTSSGHATMEDRIAKMASWGLSLSLLETLPESVAASFRAAISSSQARPSTNWDSGILKMIGREDVAILEQERRALRPSLRPHGRSSNSPSNEAIRDVHSICHSTLDVETVGTFDGSAELDRLQVTRLLFKEDQRFVEAAKLLHPLHYPTARCVPEPEWSDTDLLEAQQELVKIIAMRTLSVSPGRGLLFYSARLPLLTEKFPIHGFTLSCVMKPADTTVTADRTSYTEEKTSWAFFHAGVEAGLSISKDAKGIDTSWILFNKPRDLTNRHAGFLLALGLNGHLKSIAKWVAFKYLTPKHTMTSIGLLLGLSASYLGTMDTLITRLLSVHVTRMLPPGAAELNLSPLTQTSGIMGIGLLYCNTQHRRMSEIMLSEMENIEQDDNVNPIDSLRDEGYRLAAGLALGYINLGRGKDLKGLHDMHITERLLVLAIGSRKVNIVHILDKATAAATTAIALVFMKTQDEALARKIDIPDTVHLFDYVRPDIFLLRTVARHLIMWNDIEPTSRWIKSQLPLALQHRSGLKLIRILTSEDMPFFNIVAGLCLSIGLRFAGSGNLEVRNLLCHYLDQFMRICRLSPLNYDGKLTRTTVRNCQDVVALAASCVMAGTGDLHIFRRLRSLHGRTDPDTPFGSHLAAHFAIGVLFMGGGTHTFGTSNIAVASLLCAFYPLFPNQVLDNKSHLQAFRHFWVVATERRCLVVRDIDTHRPVPLPILVRLRSGEESAMTAPCLLPELETISKIQTNEPEYWTVILDFASNPMHLTSFHRHQIIYVRRRAAYDAYASVLSATLHALNDSQYSGGLNRNIFKWIFTLPSFAGFDRADQALVLPAGRGSVVYKGTRGTVVDDRLVLEWACLGSGRAERLWNLRIFVCVG</sequence>
<keyword evidence="4" id="KW-0498">Mitosis</keyword>
<dbReference type="Pfam" id="PF12859">
    <property type="entry name" value="ANAPC1"/>
    <property type="match status" value="1"/>
</dbReference>
<keyword evidence="10" id="KW-1185">Reference proteome</keyword>
<keyword evidence="5" id="KW-0131">Cell cycle</keyword>
<protein>
    <recommendedName>
        <fullName evidence="11">Anaphase-promoting complex subunit 1</fullName>
    </recommendedName>
</protein>
<dbReference type="InterPro" id="IPR048971">
    <property type="entry name" value="Apc1_3rd"/>
</dbReference>
<dbReference type="PANTHER" id="PTHR12827">
    <property type="entry name" value="MEIOTIC CHECKPOINT REGULATOR TSG24 FAMILY MEMBER"/>
    <property type="match status" value="1"/>
</dbReference>
<feature type="region of interest" description="Disordered" evidence="6">
    <location>
        <begin position="229"/>
        <end position="258"/>
    </location>
</feature>
<feature type="domain" description="Anaphase-promoting complex subunit 1 beta-sandwich" evidence="8">
    <location>
        <begin position="1815"/>
        <end position="1894"/>
    </location>
</feature>
<gene>
    <name evidence="9" type="ORF">ABVK25_003343</name>
</gene>
<feature type="region of interest" description="Disordered" evidence="6">
    <location>
        <begin position="376"/>
        <end position="442"/>
    </location>
</feature>
<proteinExistence type="inferred from homology"/>
<comment type="caution">
    <text evidence="9">The sequence shown here is derived from an EMBL/GenBank/DDBJ whole genome shotgun (WGS) entry which is preliminary data.</text>
</comment>
<feature type="compositionally biased region" description="Polar residues" evidence="6">
    <location>
        <begin position="432"/>
        <end position="442"/>
    </location>
</feature>
<dbReference type="Proteomes" id="UP001590951">
    <property type="component" value="Unassembled WGS sequence"/>
</dbReference>
<feature type="compositionally biased region" description="Low complexity" evidence="6">
    <location>
        <begin position="399"/>
        <end position="415"/>
    </location>
</feature>
<evidence type="ECO:0008006" key="11">
    <source>
        <dbReference type="Google" id="ProtNLM"/>
    </source>
</evidence>
<feature type="region of interest" description="Disordered" evidence="6">
    <location>
        <begin position="92"/>
        <end position="160"/>
    </location>
</feature>
<evidence type="ECO:0000256" key="4">
    <source>
        <dbReference type="ARBA" id="ARBA00022776"/>
    </source>
</evidence>
<accession>A0ABR4BF24</accession>
<feature type="region of interest" description="Disordered" evidence="6">
    <location>
        <begin position="847"/>
        <end position="869"/>
    </location>
</feature>
<evidence type="ECO:0000256" key="5">
    <source>
        <dbReference type="ARBA" id="ARBA00023306"/>
    </source>
</evidence>
<feature type="domain" description="Anaphase-promoting complex subunit 1 N-terminal" evidence="7">
    <location>
        <begin position="30"/>
        <end position="837"/>
    </location>
</feature>
<reference evidence="9 10" key="1">
    <citation type="submission" date="2024-09" db="EMBL/GenBank/DDBJ databases">
        <title>Rethinking Asexuality: The Enigmatic Case of Functional Sexual Genes in Lepraria (Stereocaulaceae).</title>
        <authorList>
            <person name="Doellman M."/>
            <person name="Sun Y."/>
            <person name="Barcenas-Pena A."/>
            <person name="Lumbsch H.T."/>
            <person name="Grewe F."/>
        </authorList>
    </citation>
    <scope>NUCLEOTIDE SEQUENCE [LARGE SCALE GENOMIC DNA]</scope>
    <source>
        <strain evidence="9 10">Grewe 0041</strain>
    </source>
</reference>
<feature type="compositionally biased region" description="Low complexity" evidence="6">
    <location>
        <begin position="235"/>
        <end position="249"/>
    </location>
</feature>
<name>A0ABR4BF24_9LECA</name>
<dbReference type="PANTHER" id="PTHR12827:SF3">
    <property type="entry name" value="ANAPHASE-PROMOTING COMPLEX SUBUNIT 1"/>
    <property type="match status" value="1"/>
</dbReference>
<keyword evidence="2" id="KW-0132">Cell division</keyword>
<dbReference type="EMBL" id="JBHFEH010000008">
    <property type="protein sequence ID" value="KAL2056320.1"/>
    <property type="molecule type" value="Genomic_DNA"/>
</dbReference>
<evidence type="ECO:0000256" key="6">
    <source>
        <dbReference type="SAM" id="MobiDB-lite"/>
    </source>
</evidence>
<dbReference type="InterPro" id="IPR049255">
    <property type="entry name" value="Apc1_N"/>
</dbReference>
<feature type="compositionally biased region" description="Low complexity" evidence="6">
    <location>
        <begin position="376"/>
        <end position="390"/>
    </location>
</feature>
<evidence type="ECO:0000313" key="10">
    <source>
        <dbReference type="Proteomes" id="UP001590951"/>
    </source>
</evidence>
<evidence type="ECO:0000256" key="1">
    <source>
        <dbReference type="ARBA" id="ARBA00010547"/>
    </source>
</evidence>
<evidence type="ECO:0000313" key="9">
    <source>
        <dbReference type="EMBL" id="KAL2056320.1"/>
    </source>
</evidence>
<evidence type="ECO:0000256" key="2">
    <source>
        <dbReference type="ARBA" id="ARBA00022618"/>
    </source>
</evidence>
<dbReference type="InterPro" id="IPR024990">
    <property type="entry name" value="Apc1"/>
</dbReference>
<dbReference type="Pfam" id="PF21282">
    <property type="entry name" value="APC1_3rd"/>
    <property type="match status" value="1"/>
</dbReference>
<keyword evidence="3" id="KW-0677">Repeat</keyword>
<dbReference type="InterPro" id="IPR011989">
    <property type="entry name" value="ARM-like"/>
</dbReference>